<evidence type="ECO:0000313" key="2">
    <source>
        <dbReference type="Proteomes" id="UP001497382"/>
    </source>
</evidence>
<proteinExistence type="predicted"/>
<dbReference type="PIRSF" id="PIRSF035170">
    <property type="entry name" value="HD_phosphohydro"/>
    <property type="match status" value="1"/>
</dbReference>
<organism evidence="1 2">
    <name type="scientific">Larinioides sclopetarius</name>
    <dbReference type="NCBI Taxonomy" id="280406"/>
    <lineage>
        <taxon>Eukaryota</taxon>
        <taxon>Metazoa</taxon>
        <taxon>Ecdysozoa</taxon>
        <taxon>Arthropoda</taxon>
        <taxon>Chelicerata</taxon>
        <taxon>Arachnida</taxon>
        <taxon>Araneae</taxon>
        <taxon>Araneomorphae</taxon>
        <taxon>Entelegynae</taxon>
        <taxon>Araneoidea</taxon>
        <taxon>Araneidae</taxon>
        <taxon>Larinioides</taxon>
    </lineage>
</organism>
<dbReference type="InterPro" id="IPR009218">
    <property type="entry name" value="HD_phosphohydro"/>
</dbReference>
<dbReference type="SUPFAM" id="SSF109604">
    <property type="entry name" value="HD-domain/PDEase-like"/>
    <property type="match status" value="1"/>
</dbReference>
<dbReference type="PANTHER" id="PTHR21174">
    <property type="match status" value="1"/>
</dbReference>
<comment type="caution">
    <text evidence="1">The sequence shown here is derived from an EMBL/GenBank/DDBJ whole genome shotgun (WGS) entry which is preliminary data.</text>
</comment>
<dbReference type="Gene3D" id="1.10.3210.10">
    <property type="entry name" value="Hypothetical protein af1432"/>
    <property type="match status" value="1"/>
</dbReference>
<dbReference type="EMBL" id="CAXIEN010000265">
    <property type="protein sequence ID" value="CAL1290513.1"/>
    <property type="molecule type" value="Genomic_DNA"/>
</dbReference>
<reference evidence="1 2" key="1">
    <citation type="submission" date="2024-04" db="EMBL/GenBank/DDBJ databases">
        <authorList>
            <person name="Rising A."/>
            <person name="Reimegard J."/>
            <person name="Sonavane S."/>
            <person name="Akerstrom W."/>
            <person name="Nylinder S."/>
            <person name="Hedman E."/>
            <person name="Kallberg Y."/>
        </authorList>
    </citation>
    <scope>NUCLEOTIDE SEQUENCE [LARGE SCALE GENOMIC DNA]</scope>
</reference>
<dbReference type="PANTHER" id="PTHR21174:SF0">
    <property type="entry name" value="HD PHOSPHOHYDROLASE FAMILY PROTEIN-RELATED"/>
    <property type="match status" value="1"/>
</dbReference>
<dbReference type="Proteomes" id="UP001497382">
    <property type="component" value="Unassembled WGS sequence"/>
</dbReference>
<dbReference type="AlphaFoldDB" id="A0AAV2B2S1"/>
<protein>
    <recommendedName>
        <fullName evidence="3">Metal-dependent HD superfamily phosphohydrolase</fullName>
    </recommendedName>
</protein>
<evidence type="ECO:0008006" key="3">
    <source>
        <dbReference type="Google" id="ProtNLM"/>
    </source>
</evidence>
<keyword evidence="2" id="KW-1185">Reference proteome</keyword>
<evidence type="ECO:0000313" key="1">
    <source>
        <dbReference type="EMBL" id="CAL1290513.1"/>
    </source>
</evidence>
<name>A0AAV2B2S1_9ARAC</name>
<gene>
    <name evidence="1" type="ORF">LARSCL_LOCUS16534</name>
</gene>
<sequence length="229" mass="26997">MSEMASDEADVNAYVHQKWLELTAGVEASIKEKWWNTLKSRYAEDIRKYHTFLHLKRMFQHMESLSNEIQNKDAVSYAIFFHDVVYDAHSQENEEQSIKLYNEFASESGISDKQELISKVEELILALKAHCTEAHTTEGMFGKDDVHYFLDFDISILGSDALEYKKYTQQIREEYSFLPKDKYNFLRSKVLQLFLQIPNIYATQAFREKYEKQARSNILSEIECLKMEN</sequence>
<accession>A0AAV2B2S1</accession>